<proteinExistence type="predicted"/>
<dbReference type="AlphaFoldDB" id="A0A7D9KP37"/>
<comment type="caution">
    <text evidence="1">The sequence shown here is derived from an EMBL/GenBank/DDBJ whole genome shotgun (WGS) entry which is preliminary data.</text>
</comment>
<feature type="non-terminal residue" evidence="1">
    <location>
        <position position="1"/>
    </location>
</feature>
<sequence>ANGIVERFHRTLKSSLRARLSNNDWLEHLHWVLLGLRTAPKEDSGLSPAELTFGMQLVIPGQLLATSDFSYEPPEVDRLRLFHQVVPPVPFINHDNRGDWIHPKLSDAKFIFLRTDSARTAFQNPYEGPYEVLQAGIKTFKIKRGLIEEIVSTDRLKPAVVDTSIPVNVHVPRPKGRPRNKS</sequence>
<dbReference type="Gene3D" id="3.30.420.10">
    <property type="entry name" value="Ribonuclease H-like superfamily/Ribonuclease H"/>
    <property type="match status" value="1"/>
</dbReference>
<protein>
    <submittedName>
        <fullName evidence="1">Transposon Ty3-G Gag-Pol poly</fullName>
    </submittedName>
</protein>
<accession>A0A7D9KP37</accession>
<name>A0A7D9KP37_PARCT</name>
<keyword evidence="2" id="KW-1185">Reference proteome</keyword>
<dbReference type="EMBL" id="CACRXK020047354">
    <property type="protein sequence ID" value="CAB4046203.1"/>
    <property type="molecule type" value="Genomic_DNA"/>
</dbReference>
<organism evidence="1 2">
    <name type="scientific">Paramuricea clavata</name>
    <name type="common">Red gorgonian</name>
    <name type="synonym">Violescent sea-whip</name>
    <dbReference type="NCBI Taxonomy" id="317549"/>
    <lineage>
        <taxon>Eukaryota</taxon>
        <taxon>Metazoa</taxon>
        <taxon>Cnidaria</taxon>
        <taxon>Anthozoa</taxon>
        <taxon>Octocorallia</taxon>
        <taxon>Malacalcyonacea</taxon>
        <taxon>Plexauridae</taxon>
        <taxon>Paramuricea</taxon>
    </lineage>
</organism>
<dbReference type="PANTHER" id="PTHR38681:SF1">
    <property type="entry name" value="RETROVIRUS-RELATED POL POLYPROTEIN FROM TRANSPOSON 412-LIKE PROTEIN"/>
    <property type="match status" value="1"/>
</dbReference>
<dbReference type="Proteomes" id="UP001152795">
    <property type="component" value="Unassembled WGS sequence"/>
</dbReference>
<dbReference type="InterPro" id="IPR036397">
    <property type="entry name" value="RNaseH_sf"/>
</dbReference>
<gene>
    <name evidence="1" type="ORF">PACLA_8A066715</name>
</gene>
<reference evidence="1" key="1">
    <citation type="submission" date="2020-04" db="EMBL/GenBank/DDBJ databases">
        <authorList>
            <person name="Alioto T."/>
            <person name="Alioto T."/>
            <person name="Gomez Garrido J."/>
        </authorList>
    </citation>
    <scope>NUCLEOTIDE SEQUENCE</scope>
    <source>
        <strain evidence="1">A484AB</strain>
    </source>
</reference>
<dbReference type="GO" id="GO:0003676">
    <property type="term" value="F:nucleic acid binding"/>
    <property type="evidence" value="ECO:0007669"/>
    <property type="project" value="InterPro"/>
</dbReference>
<dbReference type="PANTHER" id="PTHR38681">
    <property type="entry name" value="RETROVIRUS-RELATED POL POLYPROTEIN FROM TRANSPOSON 412-LIKE PROTEIN-RELATED"/>
    <property type="match status" value="1"/>
</dbReference>
<dbReference type="InterPro" id="IPR012337">
    <property type="entry name" value="RNaseH-like_sf"/>
</dbReference>
<dbReference type="SUPFAM" id="SSF53098">
    <property type="entry name" value="Ribonuclease H-like"/>
    <property type="match status" value="1"/>
</dbReference>
<evidence type="ECO:0000313" key="2">
    <source>
        <dbReference type="Proteomes" id="UP001152795"/>
    </source>
</evidence>
<dbReference type="OrthoDB" id="6119557at2759"/>
<evidence type="ECO:0000313" key="1">
    <source>
        <dbReference type="EMBL" id="CAB4046203.1"/>
    </source>
</evidence>